<protein>
    <recommendedName>
        <fullName evidence="10">Protein Mpv17</fullName>
    </recommendedName>
</protein>
<evidence type="ECO:0000256" key="5">
    <source>
        <dbReference type="ARBA" id="ARBA00023136"/>
    </source>
</evidence>
<dbReference type="AlphaFoldDB" id="A0A072PTL1"/>
<comment type="similarity">
    <text evidence="2 6">Belongs to the peroxisomal membrane protein PXMP2/4 family.</text>
</comment>
<keyword evidence="5 6" id="KW-0472">Membrane</keyword>
<comment type="caution">
    <text evidence="8">The sequence shown here is derived from an EMBL/GenBank/DDBJ whole genome shotgun (WGS) entry which is preliminary data.</text>
</comment>
<feature type="region of interest" description="Disordered" evidence="7">
    <location>
        <begin position="68"/>
        <end position="94"/>
    </location>
</feature>
<dbReference type="RefSeq" id="XP_013266029.1">
    <property type="nucleotide sequence ID" value="XM_013410575.1"/>
</dbReference>
<evidence type="ECO:0000256" key="7">
    <source>
        <dbReference type="SAM" id="MobiDB-lite"/>
    </source>
</evidence>
<feature type="transmembrane region" description="Helical" evidence="6">
    <location>
        <begin position="144"/>
        <end position="166"/>
    </location>
</feature>
<feature type="compositionally biased region" description="Basic and acidic residues" evidence="7">
    <location>
        <begin position="73"/>
        <end position="94"/>
    </location>
</feature>
<dbReference type="PANTHER" id="PTHR11266:SF80">
    <property type="entry name" value="PEROXISOMAL MEMBRANE PROTEIN 2"/>
    <property type="match status" value="1"/>
</dbReference>
<comment type="subcellular location">
    <subcellularLocation>
        <location evidence="1">Membrane</location>
        <topology evidence="1">Multi-pass membrane protein</topology>
    </subcellularLocation>
</comment>
<evidence type="ECO:0000256" key="2">
    <source>
        <dbReference type="ARBA" id="ARBA00006824"/>
    </source>
</evidence>
<evidence type="ECO:0000256" key="6">
    <source>
        <dbReference type="RuleBase" id="RU363053"/>
    </source>
</evidence>
<dbReference type="EMBL" id="AMGV01000001">
    <property type="protein sequence ID" value="KEF63439.1"/>
    <property type="molecule type" value="Genomic_DNA"/>
</dbReference>
<organism evidence="8 9">
    <name type="scientific">Exophiala aquamarina CBS 119918</name>
    <dbReference type="NCBI Taxonomy" id="1182545"/>
    <lineage>
        <taxon>Eukaryota</taxon>
        <taxon>Fungi</taxon>
        <taxon>Dikarya</taxon>
        <taxon>Ascomycota</taxon>
        <taxon>Pezizomycotina</taxon>
        <taxon>Eurotiomycetes</taxon>
        <taxon>Chaetothyriomycetidae</taxon>
        <taxon>Chaetothyriales</taxon>
        <taxon>Herpotrichiellaceae</taxon>
        <taxon>Exophiala</taxon>
    </lineage>
</organism>
<evidence type="ECO:0000256" key="4">
    <source>
        <dbReference type="ARBA" id="ARBA00022989"/>
    </source>
</evidence>
<keyword evidence="3 6" id="KW-0812">Transmembrane</keyword>
<reference evidence="8 9" key="1">
    <citation type="submission" date="2013-03" db="EMBL/GenBank/DDBJ databases">
        <title>The Genome Sequence of Exophiala aquamarina CBS 119918.</title>
        <authorList>
            <consortium name="The Broad Institute Genomics Platform"/>
            <person name="Cuomo C."/>
            <person name="de Hoog S."/>
            <person name="Gorbushina A."/>
            <person name="Walker B."/>
            <person name="Young S.K."/>
            <person name="Zeng Q."/>
            <person name="Gargeya S."/>
            <person name="Fitzgerald M."/>
            <person name="Haas B."/>
            <person name="Abouelleil A."/>
            <person name="Allen A.W."/>
            <person name="Alvarado L."/>
            <person name="Arachchi H.M."/>
            <person name="Berlin A.M."/>
            <person name="Chapman S.B."/>
            <person name="Gainer-Dewar J."/>
            <person name="Goldberg J."/>
            <person name="Griggs A."/>
            <person name="Gujja S."/>
            <person name="Hansen M."/>
            <person name="Howarth C."/>
            <person name="Imamovic A."/>
            <person name="Ireland A."/>
            <person name="Larimer J."/>
            <person name="McCowan C."/>
            <person name="Murphy C."/>
            <person name="Pearson M."/>
            <person name="Poon T.W."/>
            <person name="Priest M."/>
            <person name="Roberts A."/>
            <person name="Saif S."/>
            <person name="Shea T."/>
            <person name="Sisk P."/>
            <person name="Sykes S."/>
            <person name="Wortman J."/>
            <person name="Nusbaum C."/>
            <person name="Birren B."/>
        </authorList>
    </citation>
    <scope>NUCLEOTIDE SEQUENCE [LARGE SCALE GENOMIC DNA]</scope>
    <source>
        <strain evidence="8 9">CBS 119918</strain>
    </source>
</reference>
<evidence type="ECO:0000256" key="3">
    <source>
        <dbReference type="ARBA" id="ARBA00022692"/>
    </source>
</evidence>
<dbReference type="GO" id="GO:0005778">
    <property type="term" value="C:peroxisomal membrane"/>
    <property type="evidence" value="ECO:0007669"/>
    <property type="project" value="TreeGrafter"/>
</dbReference>
<dbReference type="GeneID" id="25276363"/>
<gene>
    <name evidence="8" type="ORF">A1O9_01417</name>
</gene>
<proteinExistence type="inferred from homology"/>
<evidence type="ECO:0008006" key="10">
    <source>
        <dbReference type="Google" id="ProtNLM"/>
    </source>
</evidence>
<dbReference type="InterPro" id="IPR007248">
    <property type="entry name" value="Mpv17_PMP22"/>
</dbReference>
<evidence type="ECO:0000313" key="9">
    <source>
        <dbReference type="Proteomes" id="UP000027920"/>
    </source>
</evidence>
<accession>A0A072PTL1</accession>
<keyword evidence="4 6" id="KW-1133">Transmembrane helix</keyword>
<evidence type="ECO:0000256" key="1">
    <source>
        <dbReference type="ARBA" id="ARBA00004141"/>
    </source>
</evidence>
<dbReference type="Pfam" id="PF04117">
    <property type="entry name" value="Mpv17_PMP22"/>
    <property type="match status" value="1"/>
</dbReference>
<sequence>MSSQLLTVVMQAGVLSGLSNILAQGLTAYRSNAYSSFDYVGFTQMVILAILQTPPNYKWQMALEENFPSSGKKPVDAAASKKKDDDEKKKGEEKEELSITNTMVKIMLDQTVGASLNTIFFIIMLNLLRGAGWSAAVTAVQRDFYTMLLAGYKFWPFITLLNFVVIPVEQRMLVGNLAGLAWGVLVNLMGV</sequence>
<dbReference type="VEuPathDB" id="FungiDB:A1O9_01417"/>
<dbReference type="PANTHER" id="PTHR11266">
    <property type="entry name" value="PEROXISOMAL MEMBRANE PROTEIN 2, PXMP2 MPV17"/>
    <property type="match status" value="1"/>
</dbReference>
<feature type="transmembrane region" description="Helical" evidence="6">
    <location>
        <begin position="173"/>
        <end position="190"/>
    </location>
</feature>
<keyword evidence="9" id="KW-1185">Reference proteome</keyword>
<dbReference type="Proteomes" id="UP000027920">
    <property type="component" value="Unassembled WGS sequence"/>
</dbReference>
<dbReference type="HOGENOM" id="CLU_049109_3_1_1"/>
<dbReference type="OrthoDB" id="10267969at2759"/>
<evidence type="ECO:0000313" key="8">
    <source>
        <dbReference type="EMBL" id="KEF63439.1"/>
    </source>
</evidence>
<dbReference type="STRING" id="1182545.A0A072PTL1"/>
<feature type="transmembrane region" description="Helical" evidence="6">
    <location>
        <begin position="112"/>
        <end position="132"/>
    </location>
</feature>
<name>A0A072PTL1_9EURO</name>